<name>A0A1Y1HX84_KLENI</name>
<reference evidence="2 3" key="1">
    <citation type="journal article" date="2014" name="Nat. Commun.">
        <title>Klebsormidium flaccidum genome reveals primary factors for plant terrestrial adaptation.</title>
        <authorList>
            <person name="Hori K."/>
            <person name="Maruyama F."/>
            <person name="Fujisawa T."/>
            <person name="Togashi T."/>
            <person name="Yamamoto N."/>
            <person name="Seo M."/>
            <person name="Sato S."/>
            <person name="Yamada T."/>
            <person name="Mori H."/>
            <person name="Tajima N."/>
            <person name="Moriyama T."/>
            <person name="Ikeuchi M."/>
            <person name="Watanabe M."/>
            <person name="Wada H."/>
            <person name="Kobayashi K."/>
            <person name="Saito M."/>
            <person name="Masuda T."/>
            <person name="Sasaki-Sekimoto Y."/>
            <person name="Mashiguchi K."/>
            <person name="Awai K."/>
            <person name="Shimojima M."/>
            <person name="Masuda S."/>
            <person name="Iwai M."/>
            <person name="Nobusawa T."/>
            <person name="Narise T."/>
            <person name="Kondo S."/>
            <person name="Saito H."/>
            <person name="Sato R."/>
            <person name="Murakawa M."/>
            <person name="Ihara Y."/>
            <person name="Oshima-Yamada Y."/>
            <person name="Ohtaka K."/>
            <person name="Satoh M."/>
            <person name="Sonobe K."/>
            <person name="Ishii M."/>
            <person name="Ohtani R."/>
            <person name="Kanamori-Sato M."/>
            <person name="Honoki R."/>
            <person name="Miyazaki D."/>
            <person name="Mochizuki H."/>
            <person name="Umetsu J."/>
            <person name="Higashi K."/>
            <person name="Shibata D."/>
            <person name="Kamiya Y."/>
            <person name="Sato N."/>
            <person name="Nakamura Y."/>
            <person name="Tabata S."/>
            <person name="Ida S."/>
            <person name="Kurokawa K."/>
            <person name="Ohta H."/>
        </authorList>
    </citation>
    <scope>NUCLEOTIDE SEQUENCE [LARGE SCALE GENOMIC DNA]</scope>
    <source>
        <strain evidence="2 3">NIES-2285</strain>
    </source>
</reference>
<feature type="domain" description="Fungal lipase-type" evidence="1">
    <location>
        <begin position="107"/>
        <end position="273"/>
    </location>
</feature>
<gene>
    <name evidence="2" type="ORF">KFL_000710310</name>
</gene>
<proteinExistence type="predicted"/>
<sequence length="1343" mass="147095">MAAVGRGVSACFHGNLKTANFMVRAQVELELCDRVYSMESDLGQEISVKVEDSERTIAAKLLALKPGIDIKDQLVAGSSVRLADRVAYAMWLVDDAAYGPHPTLICTFKGTATLEDWLSNLLFHTDKAGADALDTFLKECLKRTALVLDDVRKGTEYRSLQVHAGINLEMGTGLWDLLEETLNMEAKNHHSRKLALVLAGHSRGGGHATALFAQAVLRGKAAMFAGGGLTTFGGVRVIGTREGVQVVEDAIRGHDIRINNFVNGWDIVPRLFGKRSLCALASALAPLANEPQPETAALSLVASGNLLWSFFRSKSAASEDTGDNKQIVPGPSSTTALLTRLNDLTARVGRVGTSYQVLGQIHYLVLDDIITSRDGDAPPFAWQHILHLSKGVPNPVLDHTLVAYRTSLGRLRSGSVKVFVAKSSLDNGILQRLASAAPGIEAPKPLEDLSIQSPTDLVQSVVYAGKNVLFSDQDLTAELEGAASRTVVSGAEAHRLAEVALKGFLSSGSGLLLQAAASVYTISMCHVIDSTLKSHVGDMREATANIRSQLSELRTSVTSLSEALQSGLESIRVTVKEEFQKSHQFALLTKLELLQMNLTDFLEADVRSRCSAAERCRSFADEIFAHLKASLKVYKEHLNGWDRVRHYELMAFALLAHKWVEPRAESRARVESQVAEVLDLVSAEAASILAHPPMRLLVAHQDSVERLQSLLHIKAALTGETGGTGTGEMLPRAPAFEHFRAPRFIEDGLTDVRRLVWLEIEAGSTRLVSPDTCHVADSQIERLQNSGVFYPRRLTVLTLGGDERLLDSMTEDQLTSSQRYVAGPGIEATRRFLETQWPRQTALQSWGPNTWGEAGSSKTVYATLRTPFSESLDQAAAKEWAEQVGQHAGDALRDYEQWLPWILAVTQIIKEKTAELDAKGNLTDGVLKFLDQIRRQALQKDDLETSNTAWRFLFQFCASLDTSAGSWAFVARIAETLLEPKMFETEDARSASALLRKLCEWPEGRKILGARLCPILLRALETSPDGVTRTLAATTLLELILDEAVDLPPYDACHPVLFSSPRGTLAGGEPAYQMQAPPVLAQLLAALHKGTGSDLVPSVELLHVAIADVIRCFHERELYAEKEMWPTIEILLQLLTDSNDAQRARLALSVLLSAREWFRARLRAWAESFRALVESATAAKDSEAKKRIFEQLQTLKQLEGELKKCINRPDLEEDAVRSAFTLCVDLECRGRSDEASRGPVAFGLAAQFRETFTKMLASGESFTAKETKELNSFSSGDPVNSVWNPFRLFYTPRNAAANAGSRELQLKVLRIIDKSPCAESSQLETSGQIALLLEKSSGSPTTC</sequence>
<evidence type="ECO:0000259" key="1">
    <source>
        <dbReference type="Pfam" id="PF01764"/>
    </source>
</evidence>
<dbReference type="InterPro" id="IPR002921">
    <property type="entry name" value="Fungal_lipase-type"/>
</dbReference>
<dbReference type="InterPro" id="IPR016024">
    <property type="entry name" value="ARM-type_fold"/>
</dbReference>
<accession>A0A1Y1HX84</accession>
<dbReference type="SUPFAM" id="SSF48371">
    <property type="entry name" value="ARM repeat"/>
    <property type="match status" value="1"/>
</dbReference>
<organism evidence="2 3">
    <name type="scientific">Klebsormidium nitens</name>
    <name type="common">Green alga</name>
    <name type="synonym">Ulothrix nitens</name>
    <dbReference type="NCBI Taxonomy" id="105231"/>
    <lineage>
        <taxon>Eukaryota</taxon>
        <taxon>Viridiplantae</taxon>
        <taxon>Streptophyta</taxon>
        <taxon>Klebsormidiophyceae</taxon>
        <taxon>Klebsormidiales</taxon>
        <taxon>Klebsormidiaceae</taxon>
        <taxon>Klebsormidium</taxon>
    </lineage>
</organism>
<dbReference type="InterPro" id="IPR029058">
    <property type="entry name" value="AB_hydrolase_fold"/>
</dbReference>
<dbReference type="Pfam" id="PF01764">
    <property type="entry name" value="Lipase_3"/>
    <property type="match status" value="1"/>
</dbReference>
<dbReference type="GO" id="GO:0006629">
    <property type="term" value="P:lipid metabolic process"/>
    <property type="evidence" value="ECO:0007669"/>
    <property type="project" value="InterPro"/>
</dbReference>
<protein>
    <recommendedName>
        <fullName evidence="1">Fungal lipase-type domain-containing protein</fullName>
    </recommendedName>
</protein>
<dbReference type="Proteomes" id="UP000054558">
    <property type="component" value="Unassembled WGS sequence"/>
</dbReference>
<evidence type="ECO:0000313" key="2">
    <source>
        <dbReference type="EMBL" id="GAQ81126.1"/>
    </source>
</evidence>
<dbReference type="EMBL" id="DF237020">
    <property type="protein sequence ID" value="GAQ81126.1"/>
    <property type="molecule type" value="Genomic_DNA"/>
</dbReference>
<keyword evidence="3" id="KW-1185">Reference proteome</keyword>
<dbReference type="SUPFAM" id="SSF53474">
    <property type="entry name" value="alpha/beta-Hydrolases"/>
    <property type="match status" value="1"/>
</dbReference>
<dbReference type="Gene3D" id="3.40.50.1820">
    <property type="entry name" value="alpha/beta hydrolase"/>
    <property type="match status" value="1"/>
</dbReference>
<evidence type="ECO:0000313" key="3">
    <source>
        <dbReference type="Proteomes" id="UP000054558"/>
    </source>
</evidence>